<dbReference type="EMBL" id="JAVDVQ010000028">
    <property type="protein sequence ID" value="MDR7084658.1"/>
    <property type="molecule type" value="Genomic_DNA"/>
</dbReference>
<name>A0ABU1UHK1_9MICC</name>
<dbReference type="Gene3D" id="1.10.10.60">
    <property type="entry name" value="Homeodomain-like"/>
    <property type="match status" value="1"/>
</dbReference>
<evidence type="ECO:0000256" key="5">
    <source>
        <dbReference type="SAM" id="MobiDB-lite"/>
    </source>
</evidence>
<feature type="domain" description="HTH tetR-type" evidence="6">
    <location>
        <begin position="1"/>
        <end position="58"/>
    </location>
</feature>
<keyword evidence="2 4" id="KW-0238">DNA-binding</keyword>
<dbReference type="InterPro" id="IPR001647">
    <property type="entry name" value="HTH_TetR"/>
</dbReference>
<accession>A0ABU1UHK1</accession>
<keyword evidence="1" id="KW-0805">Transcription regulation</keyword>
<comment type="caution">
    <text evidence="7">The sequence shown here is derived from an EMBL/GenBank/DDBJ whole genome shotgun (WGS) entry which is preliminary data.</text>
</comment>
<dbReference type="RefSeq" id="WP_310061392.1">
    <property type="nucleotide sequence ID" value="NZ_JAVDVQ010000028.1"/>
</dbReference>
<dbReference type="SUPFAM" id="SSF46689">
    <property type="entry name" value="Homeodomain-like"/>
    <property type="match status" value="1"/>
</dbReference>
<organism evidence="7 8">
    <name type="scientific">Arthrobacter ginsengisoli</name>
    <dbReference type="NCBI Taxonomy" id="1356565"/>
    <lineage>
        <taxon>Bacteria</taxon>
        <taxon>Bacillati</taxon>
        <taxon>Actinomycetota</taxon>
        <taxon>Actinomycetes</taxon>
        <taxon>Micrococcales</taxon>
        <taxon>Micrococcaceae</taxon>
        <taxon>Arthrobacter</taxon>
    </lineage>
</organism>
<evidence type="ECO:0000256" key="3">
    <source>
        <dbReference type="ARBA" id="ARBA00023163"/>
    </source>
</evidence>
<dbReference type="Gene3D" id="1.10.357.10">
    <property type="entry name" value="Tetracycline Repressor, domain 2"/>
    <property type="match status" value="1"/>
</dbReference>
<evidence type="ECO:0000256" key="1">
    <source>
        <dbReference type="ARBA" id="ARBA00023015"/>
    </source>
</evidence>
<evidence type="ECO:0000313" key="8">
    <source>
        <dbReference type="Proteomes" id="UP001252243"/>
    </source>
</evidence>
<evidence type="ECO:0000256" key="2">
    <source>
        <dbReference type="ARBA" id="ARBA00023125"/>
    </source>
</evidence>
<dbReference type="PANTHER" id="PTHR30055">
    <property type="entry name" value="HTH-TYPE TRANSCRIPTIONAL REGULATOR RUTR"/>
    <property type="match status" value="1"/>
</dbReference>
<dbReference type="Proteomes" id="UP001252243">
    <property type="component" value="Unassembled WGS sequence"/>
</dbReference>
<dbReference type="InterPro" id="IPR009057">
    <property type="entry name" value="Homeodomain-like_sf"/>
</dbReference>
<gene>
    <name evidence="7" type="ORF">J2X01_003974</name>
</gene>
<dbReference type="SUPFAM" id="SSF48498">
    <property type="entry name" value="Tetracyclin repressor-like, C-terminal domain"/>
    <property type="match status" value="1"/>
</dbReference>
<reference evidence="7 8" key="1">
    <citation type="submission" date="2023-07" db="EMBL/GenBank/DDBJ databases">
        <title>Sorghum-associated microbial communities from plants grown in Nebraska, USA.</title>
        <authorList>
            <person name="Schachtman D."/>
        </authorList>
    </citation>
    <scope>NUCLEOTIDE SEQUENCE [LARGE SCALE GENOMIC DNA]</scope>
    <source>
        <strain evidence="7 8">BE167</strain>
    </source>
</reference>
<keyword evidence="8" id="KW-1185">Reference proteome</keyword>
<sequence>MNTKHHNALLTENGGERARLSIPRIAARAGVTPSTIYRRWGDLQQLLAAFATQQLAPETVEDTGSLAGDLSAWLELYVEEFSSPLGWQILRDIVADEQATVRYFDILREILESIRSAAERRGESAPDVEEIVDVVIAPIIYRILFTEPDRKALALEGRLQRLLEREMGPTDDVSSVGPAKLGSGLTRGTIHSQ</sequence>
<protein>
    <submittedName>
        <fullName evidence="7">AcrR family transcriptional regulator</fullName>
    </submittedName>
</protein>
<dbReference type="Pfam" id="PF16859">
    <property type="entry name" value="TetR_C_11"/>
    <property type="match status" value="1"/>
</dbReference>
<dbReference type="InterPro" id="IPR050109">
    <property type="entry name" value="HTH-type_TetR-like_transc_reg"/>
</dbReference>
<dbReference type="InterPro" id="IPR011075">
    <property type="entry name" value="TetR_C"/>
</dbReference>
<dbReference type="Pfam" id="PF00440">
    <property type="entry name" value="TetR_N"/>
    <property type="match status" value="1"/>
</dbReference>
<keyword evidence="3" id="KW-0804">Transcription</keyword>
<feature type="DNA-binding region" description="H-T-H motif" evidence="4">
    <location>
        <begin position="21"/>
        <end position="40"/>
    </location>
</feature>
<feature type="region of interest" description="Disordered" evidence="5">
    <location>
        <begin position="169"/>
        <end position="193"/>
    </location>
</feature>
<evidence type="ECO:0000313" key="7">
    <source>
        <dbReference type="EMBL" id="MDR7084658.1"/>
    </source>
</evidence>
<proteinExistence type="predicted"/>
<evidence type="ECO:0000259" key="6">
    <source>
        <dbReference type="PROSITE" id="PS50977"/>
    </source>
</evidence>
<dbReference type="PROSITE" id="PS50977">
    <property type="entry name" value="HTH_TETR_2"/>
    <property type="match status" value="1"/>
</dbReference>
<evidence type="ECO:0000256" key="4">
    <source>
        <dbReference type="PROSITE-ProRule" id="PRU00335"/>
    </source>
</evidence>
<dbReference type="InterPro" id="IPR036271">
    <property type="entry name" value="Tet_transcr_reg_TetR-rel_C_sf"/>
</dbReference>
<dbReference type="PANTHER" id="PTHR30055:SF148">
    <property type="entry name" value="TETR-FAMILY TRANSCRIPTIONAL REGULATOR"/>
    <property type="match status" value="1"/>
</dbReference>